<keyword evidence="1" id="KW-0539">Nucleus</keyword>
<feature type="compositionally biased region" description="Basic and acidic residues" evidence="3">
    <location>
        <begin position="156"/>
        <end position="168"/>
    </location>
</feature>
<dbReference type="STRING" id="1504633.A0A2T7CHK6"/>
<dbReference type="PANTHER" id="PTHR34680">
    <property type="entry name" value="EXPRESSED PROTEIN"/>
    <property type="match status" value="1"/>
</dbReference>
<feature type="region of interest" description="Disordered" evidence="3">
    <location>
        <begin position="140"/>
        <end position="300"/>
    </location>
</feature>
<dbReference type="AlphaFoldDB" id="A0A2T7CHK6"/>
<reference evidence="5 6" key="1">
    <citation type="submission" date="2018-04" db="EMBL/GenBank/DDBJ databases">
        <title>WGS assembly of Panicum hallii var. hallii HAL2.</title>
        <authorList>
            <person name="Lovell J."/>
            <person name="Jenkins J."/>
            <person name="Lowry D."/>
            <person name="Mamidi S."/>
            <person name="Sreedasyam A."/>
            <person name="Weng X."/>
            <person name="Barry K."/>
            <person name="Bonette J."/>
            <person name="Campitelli B."/>
            <person name="Daum C."/>
            <person name="Gordon S."/>
            <person name="Gould B."/>
            <person name="Lipzen A."/>
            <person name="MacQueen A."/>
            <person name="Palacio-Mejia J."/>
            <person name="Plott C."/>
            <person name="Shakirov E."/>
            <person name="Shu S."/>
            <person name="Yoshinaga Y."/>
            <person name="Zane M."/>
            <person name="Rokhsar D."/>
            <person name="Grimwood J."/>
            <person name="Schmutz J."/>
            <person name="Juenger T."/>
        </authorList>
    </citation>
    <scope>NUCLEOTIDE SEQUENCE [LARGE SCALE GENOMIC DNA]</scope>
    <source>
        <strain evidence="6">cv. HAL2</strain>
    </source>
</reference>
<feature type="region of interest" description="Disordered" evidence="3">
    <location>
        <begin position="1"/>
        <end position="40"/>
    </location>
</feature>
<feature type="compositionally biased region" description="Basic and acidic residues" evidence="3">
    <location>
        <begin position="184"/>
        <end position="195"/>
    </location>
</feature>
<feature type="compositionally biased region" description="Polar residues" evidence="3">
    <location>
        <begin position="341"/>
        <end position="350"/>
    </location>
</feature>
<feature type="compositionally biased region" description="Low complexity" evidence="3">
    <location>
        <begin position="274"/>
        <end position="290"/>
    </location>
</feature>
<dbReference type="Gramene" id="PUZ42836">
    <property type="protein sequence ID" value="PUZ42836"/>
    <property type="gene ID" value="GQ55_9G613700"/>
</dbReference>
<sequence length="380" mass="41527">MRIRRNPFRILDLSSSSATAQVQPKAPLSEEPVLPPPVPAPPASHVDDAVAALMLLSTPPSEVCLQSCAWTTHPHALNPEELNDDDGLVGDAWREPRENPGLSYTNVDFLLRQDEEETESEVEEEIFLVKRTKVEDKIGKQQQQQQQQQQEEEEVNEKLKRDGNEQKKGSKSKTMKAKVITADEPPRCKKTDGRKWNCRSSAVLPHTLCEKHLSRSRSYYSSGKEAPGEASSKSAPQKASAGSGAAPAKASSGSKRARASAPLSITEPAFASDAPVTSKAAPSAAAGARPSSKRPQKKTKEDVYYSGGAFYYPEPFGPFRGKQRGHYSRPAIVEEEEERSTTQGDGSTSEAPKEGLFPEAKLSSKATRKPLKIRTLESLH</sequence>
<evidence type="ECO:0000256" key="2">
    <source>
        <dbReference type="PROSITE-ProRule" id="PRU01002"/>
    </source>
</evidence>
<evidence type="ECO:0000259" key="4">
    <source>
        <dbReference type="PROSITE" id="PS51667"/>
    </source>
</evidence>
<dbReference type="Proteomes" id="UP000244336">
    <property type="component" value="Chromosome 9"/>
</dbReference>
<dbReference type="EMBL" id="CM009757">
    <property type="protein sequence ID" value="PUZ42836.1"/>
    <property type="molecule type" value="Genomic_DNA"/>
</dbReference>
<feature type="compositionally biased region" description="Polar residues" evidence="3">
    <location>
        <begin position="13"/>
        <end position="22"/>
    </location>
</feature>
<comment type="caution">
    <text evidence="2">Lacks conserved residue(s) required for the propagation of feature annotation.</text>
</comment>
<feature type="compositionally biased region" description="Low complexity" evidence="3">
    <location>
        <begin position="230"/>
        <end position="262"/>
    </location>
</feature>
<name>A0A2T7CHK6_9POAL</name>
<feature type="region of interest" description="Disordered" evidence="3">
    <location>
        <begin position="313"/>
        <end position="380"/>
    </location>
</feature>
<dbReference type="Pfam" id="PF08879">
    <property type="entry name" value="WRC"/>
    <property type="match status" value="1"/>
</dbReference>
<dbReference type="OrthoDB" id="787182at2759"/>
<organism evidence="5 6">
    <name type="scientific">Panicum hallii var. hallii</name>
    <dbReference type="NCBI Taxonomy" id="1504633"/>
    <lineage>
        <taxon>Eukaryota</taxon>
        <taxon>Viridiplantae</taxon>
        <taxon>Streptophyta</taxon>
        <taxon>Embryophyta</taxon>
        <taxon>Tracheophyta</taxon>
        <taxon>Spermatophyta</taxon>
        <taxon>Magnoliopsida</taxon>
        <taxon>Liliopsida</taxon>
        <taxon>Poales</taxon>
        <taxon>Poaceae</taxon>
        <taxon>PACMAD clade</taxon>
        <taxon>Panicoideae</taxon>
        <taxon>Panicodae</taxon>
        <taxon>Paniceae</taxon>
        <taxon>Panicinae</taxon>
        <taxon>Panicum</taxon>
        <taxon>Panicum sect. Panicum</taxon>
    </lineage>
</organism>
<dbReference type="PANTHER" id="PTHR34680:SF3">
    <property type="entry name" value="EXPRESSED PROTEIN"/>
    <property type="match status" value="1"/>
</dbReference>
<evidence type="ECO:0000256" key="1">
    <source>
        <dbReference type="ARBA" id="ARBA00023242"/>
    </source>
</evidence>
<proteinExistence type="predicted"/>
<dbReference type="InterPro" id="IPR014977">
    <property type="entry name" value="WRC_dom"/>
</dbReference>
<feature type="domain" description="WRC" evidence="4">
    <location>
        <begin position="182"/>
        <end position="226"/>
    </location>
</feature>
<dbReference type="PROSITE" id="PS51667">
    <property type="entry name" value="WRC"/>
    <property type="match status" value="1"/>
</dbReference>
<gene>
    <name evidence="5" type="ORF">GQ55_9G613700</name>
</gene>
<keyword evidence="6" id="KW-1185">Reference proteome</keyword>
<accession>A0A2T7CHK6</accession>
<evidence type="ECO:0000313" key="5">
    <source>
        <dbReference type="EMBL" id="PUZ42836.1"/>
    </source>
</evidence>
<evidence type="ECO:0000313" key="6">
    <source>
        <dbReference type="Proteomes" id="UP000244336"/>
    </source>
</evidence>
<protein>
    <recommendedName>
        <fullName evidence="4">WRC domain-containing protein</fullName>
    </recommendedName>
</protein>
<evidence type="ECO:0000256" key="3">
    <source>
        <dbReference type="SAM" id="MobiDB-lite"/>
    </source>
</evidence>